<accession>A0A1G1WTQ0</accession>
<sequence>MFEKLSEKIPVFSFYNPKASPPAGGSQPLYLKWQGRILTITKVGLHHTIHEGRSLIHVFCVVAGNLFFKLHFDTTALTWTVKEISDGNPT</sequence>
<dbReference type="Proteomes" id="UP000177718">
    <property type="component" value="Unassembled WGS sequence"/>
</dbReference>
<dbReference type="EMBL" id="MHDB01000038">
    <property type="protein sequence ID" value="OGY31073.1"/>
    <property type="molecule type" value="Genomic_DNA"/>
</dbReference>
<comment type="caution">
    <text evidence="1">The sequence shown here is derived from an EMBL/GenBank/DDBJ whole genome shotgun (WGS) entry which is preliminary data.</text>
</comment>
<name>A0A1G1WTQ0_9BACT</name>
<evidence type="ECO:0000313" key="1">
    <source>
        <dbReference type="EMBL" id="OGY31073.1"/>
    </source>
</evidence>
<dbReference type="STRING" id="1802605.A3A61_03450"/>
<reference evidence="1 2" key="1">
    <citation type="journal article" date="2016" name="Nat. Commun.">
        <title>Thousands of microbial genomes shed light on interconnected biogeochemical processes in an aquifer system.</title>
        <authorList>
            <person name="Anantharaman K."/>
            <person name="Brown C.T."/>
            <person name="Hug L.A."/>
            <person name="Sharon I."/>
            <person name="Castelle C.J."/>
            <person name="Probst A.J."/>
            <person name="Thomas B.C."/>
            <person name="Singh A."/>
            <person name="Wilkins M.J."/>
            <person name="Karaoz U."/>
            <person name="Brodie E.L."/>
            <person name="Williams K.H."/>
            <person name="Hubbard S.S."/>
            <person name="Banfield J.F."/>
        </authorList>
    </citation>
    <scope>NUCLEOTIDE SEQUENCE [LARGE SCALE GENOMIC DNA]</scope>
</reference>
<proteinExistence type="predicted"/>
<protein>
    <submittedName>
        <fullName evidence="1">Uncharacterized protein</fullName>
    </submittedName>
</protein>
<dbReference type="AlphaFoldDB" id="A0A1G1WTQ0"/>
<gene>
    <name evidence="1" type="ORF">A3A61_03450</name>
</gene>
<evidence type="ECO:0000313" key="2">
    <source>
        <dbReference type="Proteomes" id="UP000177718"/>
    </source>
</evidence>
<organism evidence="1 2">
    <name type="scientific">Candidatus Woykebacteria bacterium RIFCSPLOWO2_01_FULL_43_14</name>
    <dbReference type="NCBI Taxonomy" id="1802605"/>
    <lineage>
        <taxon>Bacteria</taxon>
        <taxon>Candidatus Woykeibacteriota</taxon>
    </lineage>
</organism>